<dbReference type="GO" id="GO:0000976">
    <property type="term" value="F:transcription cis-regulatory region binding"/>
    <property type="evidence" value="ECO:0007669"/>
    <property type="project" value="TreeGrafter"/>
</dbReference>
<organism evidence="6 7">
    <name type="scientific">Lactobacillus porci</name>
    <dbReference type="NCBI Taxonomy" id="2012477"/>
    <lineage>
        <taxon>Bacteria</taxon>
        <taxon>Bacillati</taxon>
        <taxon>Bacillota</taxon>
        <taxon>Bacilli</taxon>
        <taxon>Lactobacillales</taxon>
        <taxon>Lactobacillaceae</taxon>
        <taxon>Lactobacillus</taxon>
    </lineage>
</organism>
<proteinExistence type="inferred from homology"/>
<evidence type="ECO:0000256" key="1">
    <source>
        <dbReference type="ARBA" id="ARBA00009437"/>
    </source>
</evidence>
<dbReference type="PROSITE" id="PS50931">
    <property type="entry name" value="HTH_LYSR"/>
    <property type="match status" value="1"/>
</dbReference>
<dbReference type="AlphaFoldDB" id="A0A6A8MBM3"/>
<dbReference type="Gene3D" id="1.10.10.10">
    <property type="entry name" value="Winged helix-like DNA-binding domain superfamily/Winged helix DNA-binding domain"/>
    <property type="match status" value="1"/>
</dbReference>
<protein>
    <submittedName>
        <fullName evidence="6">LysR family transcriptional regulator</fullName>
    </submittedName>
</protein>
<keyword evidence="7" id="KW-1185">Reference proteome</keyword>
<dbReference type="RefSeq" id="WP_154547383.1">
    <property type="nucleotide sequence ID" value="NZ_VUMX01000004.1"/>
</dbReference>
<dbReference type="InterPro" id="IPR000847">
    <property type="entry name" value="LysR_HTH_N"/>
</dbReference>
<gene>
    <name evidence="6" type="ORF">FYJ62_02465</name>
</gene>
<dbReference type="SUPFAM" id="SSF46785">
    <property type="entry name" value="Winged helix' DNA-binding domain"/>
    <property type="match status" value="1"/>
</dbReference>
<name>A0A6A8MBM3_9LACO</name>
<dbReference type="SUPFAM" id="SSF53850">
    <property type="entry name" value="Periplasmic binding protein-like II"/>
    <property type="match status" value="1"/>
</dbReference>
<dbReference type="PRINTS" id="PR00039">
    <property type="entry name" value="HTHLYSR"/>
</dbReference>
<evidence type="ECO:0000313" key="7">
    <source>
        <dbReference type="Proteomes" id="UP000438120"/>
    </source>
</evidence>
<feature type="domain" description="HTH lysR-type" evidence="5">
    <location>
        <begin position="2"/>
        <end position="59"/>
    </location>
</feature>
<dbReference type="Gene3D" id="3.40.190.290">
    <property type="match status" value="1"/>
</dbReference>
<keyword evidence="3" id="KW-0238">DNA-binding</keyword>
<dbReference type="OrthoDB" id="79118at2"/>
<dbReference type="InterPro" id="IPR036388">
    <property type="entry name" value="WH-like_DNA-bd_sf"/>
</dbReference>
<evidence type="ECO:0000256" key="2">
    <source>
        <dbReference type="ARBA" id="ARBA00023015"/>
    </source>
</evidence>
<reference evidence="6 7" key="1">
    <citation type="submission" date="2019-08" db="EMBL/GenBank/DDBJ databases">
        <title>In-depth cultivation of the pig gut microbiome towards novel bacterial diversity and tailored functional studies.</title>
        <authorList>
            <person name="Wylensek D."/>
            <person name="Hitch T.C.A."/>
            <person name="Clavel T."/>
        </authorList>
    </citation>
    <scope>NUCLEOTIDE SEQUENCE [LARGE SCALE GENOMIC DNA]</scope>
    <source>
        <strain evidence="6 7">Bifido-178-WT-2B</strain>
    </source>
</reference>
<evidence type="ECO:0000256" key="3">
    <source>
        <dbReference type="ARBA" id="ARBA00023125"/>
    </source>
</evidence>
<sequence length="290" mass="32839">MIDPQLWLELATFAKTGTLSKTAEELHLTQPTVTRGMQKLDELLATPLFDRTGNRIKLNDTGKLAADYADKLLKEEARAVSAIRNFGSQTGNFLLASVAPGPLLLAKSLANPSDIHFQDQLLAEEQITETLTDYQATVAIGTREIQTDQLESIYLGKEWLFVNLDKFMPLAVRNSVSFKELANTSFLVLQDIGPWKQLAEGCIPNAHFLYQDDLSALNELSRYSNFPTFSSNITDSLKIHDRDDQRLTIPIVDPKNQIDFYAIYLKENRSRVRPFIRKMIDSWSKLDKTK</sequence>
<evidence type="ECO:0000256" key="4">
    <source>
        <dbReference type="ARBA" id="ARBA00023163"/>
    </source>
</evidence>
<dbReference type="GO" id="GO:0003700">
    <property type="term" value="F:DNA-binding transcription factor activity"/>
    <property type="evidence" value="ECO:0007669"/>
    <property type="project" value="InterPro"/>
</dbReference>
<dbReference type="EMBL" id="VUMX01000004">
    <property type="protein sequence ID" value="MST86533.1"/>
    <property type="molecule type" value="Genomic_DNA"/>
</dbReference>
<dbReference type="Pfam" id="PF00126">
    <property type="entry name" value="HTH_1"/>
    <property type="match status" value="1"/>
</dbReference>
<accession>A0A6A8MBM3</accession>
<evidence type="ECO:0000259" key="5">
    <source>
        <dbReference type="PROSITE" id="PS50931"/>
    </source>
</evidence>
<comment type="similarity">
    <text evidence="1">Belongs to the LysR transcriptional regulatory family.</text>
</comment>
<dbReference type="PANTHER" id="PTHR30126">
    <property type="entry name" value="HTH-TYPE TRANSCRIPTIONAL REGULATOR"/>
    <property type="match status" value="1"/>
</dbReference>
<dbReference type="InterPro" id="IPR036390">
    <property type="entry name" value="WH_DNA-bd_sf"/>
</dbReference>
<comment type="caution">
    <text evidence="6">The sequence shown here is derived from an EMBL/GenBank/DDBJ whole genome shotgun (WGS) entry which is preliminary data.</text>
</comment>
<dbReference type="Proteomes" id="UP000438120">
    <property type="component" value="Unassembled WGS sequence"/>
</dbReference>
<dbReference type="PANTHER" id="PTHR30126:SF40">
    <property type="entry name" value="HTH-TYPE TRANSCRIPTIONAL REGULATOR GLTR"/>
    <property type="match status" value="1"/>
</dbReference>
<keyword evidence="4" id="KW-0804">Transcription</keyword>
<keyword evidence="2" id="KW-0805">Transcription regulation</keyword>
<evidence type="ECO:0000313" key="6">
    <source>
        <dbReference type="EMBL" id="MST86533.1"/>
    </source>
</evidence>